<evidence type="ECO:0000313" key="1">
    <source>
        <dbReference type="EMBL" id="MBB6050741.1"/>
    </source>
</evidence>
<protein>
    <submittedName>
        <fullName evidence="1">Uncharacterized protein</fullName>
    </submittedName>
</protein>
<gene>
    <name evidence="1" type="ORF">HNQ39_002532</name>
</gene>
<evidence type="ECO:0000313" key="2">
    <source>
        <dbReference type="Proteomes" id="UP000520814"/>
    </source>
</evidence>
<keyword evidence="2" id="KW-1185">Reference proteome</keyword>
<dbReference type="RefSeq" id="WP_184196256.1">
    <property type="nucleotide sequence ID" value="NZ_JACHGW010000002.1"/>
</dbReference>
<sequence length="212" mass="22894">MKHKNILLAIIIIMFTIKQAGAQNWILNFADSDTGLPIDTLNVSVGNSVSLYGIIYNTTGTNTSTNGMGDIALPTSLEFGGFGWILNPGQSDLEAVFSPNPLIPGFPVVEGSLDGITPGTSNLINFGTFQVANFEPGTYSQSFVASAYPYNIEDFVEFGDIFGTLKINITPYSTSSAPEPSCIILYIIGFILLNIKILKTNQYSRLSSENNE</sequence>
<comment type="caution">
    <text evidence="1">The sequence shown here is derived from an EMBL/GenBank/DDBJ whole genome shotgun (WGS) entry which is preliminary data.</text>
</comment>
<dbReference type="EMBL" id="JACHGW010000002">
    <property type="protein sequence ID" value="MBB6050741.1"/>
    <property type="molecule type" value="Genomic_DNA"/>
</dbReference>
<reference evidence="1 2" key="1">
    <citation type="submission" date="2020-08" db="EMBL/GenBank/DDBJ databases">
        <title>Genomic Encyclopedia of Type Strains, Phase IV (KMG-IV): sequencing the most valuable type-strain genomes for metagenomic binning, comparative biology and taxonomic classification.</title>
        <authorList>
            <person name="Goeker M."/>
        </authorList>
    </citation>
    <scope>NUCLEOTIDE SEQUENCE [LARGE SCALE GENOMIC DNA]</scope>
    <source>
        <strain evidence="1 2">DSM 23562</strain>
    </source>
</reference>
<accession>A0A7W9SQ35</accession>
<organism evidence="1 2">
    <name type="scientific">Armatimonas rosea</name>
    <dbReference type="NCBI Taxonomy" id="685828"/>
    <lineage>
        <taxon>Bacteria</taxon>
        <taxon>Bacillati</taxon>
        <taxon>Armatimonadota</taxon>
        <taxon>Armatimonadia</taxon>
        <taxon>Armatimonadales</taxon>
        <taxon>Armatimonadaceae</taxon>
        <taxon>Armatimonas</taxon>
    </lineage>
</organism>
<proteinExistence type="predicted"/>
<name>A0A7W9SQ35_ARMRO</name>
<dbReference type="Proteomes" id="UP000520814">
    <property type="component" value="Unassembled WGS sequence"/>
</dbReference>
<dbReference type="AlphaFoldDB" id="A0A7W9SQ35"/>